<sequence length="86" mass="9693">MDIDMIVKLIKSIPEDKLNDDETIKAIIDMAAKNTGKTFTEDQLNSFLQQFKAFAQERNPSSLASKILYRGGTADQLDEIKKKLDS</sequence>
<dbReference type="EMBL" id="JRPN01000121">
    <property type="protein sequence ID" value="KGT72859.1"/>
    <property type="molecule type" value="Genomic_DNA"/>
</dbReference>
<organism evidence="1 2">
    <name type="scientific">Bradyrhizobium japonicum</name>
    <dbReference type="NCBI Taxonomy" id="375"/>
    <lineage>
        <taxon>Bacteria</taxon>
        <taxon>Pseudomonadati</taxon>
        <taxon>Pseudomonadota</taxon>
        <taxon>Alphaproteobacteria</taxon>
        <taxon>Hyphomicrobiales</taxon>
        <taxon>Nitrobacteraceae</taxon>
        <taxon>Bradyrhizobium</taxon>
    </lineage>
</organism>
<dbReference type="RefSeq" id="WP_041961015.1">
    <property type="nucleotide sequence ID" value="NZ_JRPN01000121.1"/>
</dbReference>
<accession>A0A0A3XHW6</accession>
<comment type="caution">
    <text evidence="1">The sequence shown here is derived from an EMBL/GenBank/DDBJ whole genome shotgun (WGS) entry which is preliminary data.</text>
</comment>
<gene>
    <name evidence="1" type="ORF">MA20_47855</name>
</gene>
<evidence type="ECO:0000313" key="2">
    <source>
        <dbReference type="Proteomes" id="UP000030377"/>
    </source>
</evidence>
<dbReference type="AlphaFoldDB" id="A0A0A3XHW6"/>
<name>A0A0A3XHW6_BRAJP</name>
<dbReference type="Proteomes" id="UP000030377">
    <property type="component" value="Unassembled WGS sequence"/>
</dbReference>
<reference evidence="1 2" key="1">
    <citation type="submission" date="2014-09" db="EMBL/GenBank/DDBJ databases">
        <title>Draft genome of Bradyrhizobium japonicum Is-34.</title>
        <authorList>
            <person name="Tsurumaru H."/>
            <person name="Yamakawa T."/>
            <person name="Hashimoto S."/>
            <person name="Okizaki K."/>
            <person name="Kanesaki Y."/>
            <person name="Yoshikawa H."/>
            <person name="Yajima S."/>
        </authorList>
    </citation>
    <scope>NUCLEOTIDE SEQUENCE [LARGE SCALE GENOMIC DNA]</scope>
    <source>
        <strain evidence="1 2">Is-34</strain>
    </source>
</reference>
<evidence type="ECO:0000313" key="1">
    <source>
        <dbReference type="EMBL" id="KGT72859.1"/>
    </source>
</evidence>
<protein>
    <submittedName>
        <fullName evidence="1">Uncharacterized protein</fullName>
    </submittedName>
</protein>
<proteinExistence type="predicted"/>